<feature type="transmembrane region" description="Helical" evidence="1">
    <location>
        <begin position="12"/>
        <end position="31"/>
    </location>
</feature>
<name>A0ABX7GRW8_9GAMM</name>
<evidence type="ECO:0000313" key="4">
    <source>
        <dbReference type="Proteomes" id="UP000663181"/>
    </source>
</evidence>
<evidence type="ECO:0000256" key="1">
    <source>
        <dbReference type="SAM" id="Phobius"/>
    </source>
</evidence>
<accession>A0ABX7GRW8</accession>
<dbReference type="Pfam" id="PF13548">
    <property type="entry name" value="DUF4126"/>
    <property type="match status" value="1"/>
</dbReference>
<dbReference type="EMBL" id="CP064030">
    <property type="protein sequence ID" value="QRN53024.1"/>
    <property type="molecule type" value="Genomic_DNA"/>
</dbReference>
<keyword evidence="1" id="KW-1133">Transmembrane helix</keyword>
<keyword evidence="1" id="KW-0472">Membrane</keyword>
<dbReference type="InterPro" id="IPR025196">
    <property type="entry name" value="DUF4126"/>
</dbReference>
<keyword evidence="4" id="KW-1185">Reference proteome</keyword>
<keyword evidence="1" id="KW-0812">Transmembrane</keyword>
<evidence type="ECO:0000313" key="3">
    <source>
        <dbReference type="EMBL" id="QRN53024.1"/>
    </source>
</evidence>
<feature type="transmembrane region" description="Helical" evidence="1">
    <location>
        <begin position="43"/>
        <end position="65"/>
    </location>
</feature>
<proteinExistence type="predicted"/>
<feature type="transmembrane region" description="Helical" evidence="1">
    <location>
        <begin position="151"/>
        <end position="177"/>
    </location>
</feature>
<gene>
    <name evidence="3" type="ORF">ISN74_16510</name>
</gene>
<organism evidence="3 4">
    <name type="scientific">Dyella caseinilytica</name>
    <dbReference type="NCBI Taxonomy" id="1849581"/>
    <lineage>
        <taxon>Bacteria</taxon>
        <taxon>Pseudomonadati</taxon>
        <taxon>Pseudomonadota</taxon>
        <taxon>Gammaproteobacteria</taxon>
        <taxon>Lysobacterales</taxon>
        <taxon>Rhodanobacteraceae</taxon>
        <taxon>Dyella</taxon>
    </lineage>
</organism>
<reference evidence="3 4" key="1">
    <citation type="submission" date="2020-10" db="EMBL/GenBank/DDBJ databases">
        <title>Phylogeny of dyella-like bacteria.</title>
        <authorList>
            <person name="Fu J."/>
        </authorList>
    </citation>
    <scope>NUCLEOTIDE SEQUENCE [LARGE SCALE GENOMIC DNA]</scope>
    <source>
        <strain evidence="3 4">DHOB09</strain>
    </source>
</reference>
<dbReference type="Proteomes" id="UP000663181">
    <property type="component" value="Chromosome"/>
</dbReference>
<sequence>MNELSNLALAGGLAWASGIRLYATLFLAGLLGRLGYVDLPPGLAVLSHNWVLIVSGVLMVGEFLADKIPVFDSVWDSIQTFIRIPVGTLLAWGVFKNAGADQQIIAALLGGAVVTGTHLAKSGGRALINTSPEPFSNWGASAGEDVSLLGIFYLMFAHPLVLLILLALFLLLLCWLLPKIVRGLRVLMQRLRSAGAWLSGTTRTPNL</sequence>
<evidence type="ECO:0000259" key="2">
    <source>
        <dbReference type="Pfam" id="PF13548"/>
    </source>
</evidence>
<feature type="domain" description="DUF4126" evidence="2">
    <location>
        <begin position="7"/>
        <end position="179"/>
    </location>
</feature>
<dbReference type="RefSeq" id="WP_188800256.1">
    <property type="nucleotide sequence ID" value="NZ_BMIZ01000002.1"/>
</dbReference>
<protein>
    <submittedName>
        <fullName evidence="3">DUF4126 domain-containing protein</fullName>
    </submittedName>
</protein>